<dbReference type="RefSeq" id="WP_193779697.1">
    <property type="nucleotide sequence ID" value="NZ_JADDOJ010000017.1"/>
</dbReference>
<sequence length="389" mass="42015">MGRTSSLLRATASMAAAGILLAACASTPQTGAEPAGLWQDAPFFASAGDDPAVTRQSLYALPPELRARLAAQVQATPGRRDKLRILLATVYGPDGVQAFRYRAGHSTVAADTWREARGDCLSLTVLAYAVARALDMPAQMQEVDGPWLFDRQGQMDFVNSHVNLLLPGALKEPLDTQAHDIAIDFEPDMASRRRGRPLDENEVLARYFNNVAVQAFAAGERKRAYAHFRAAARAQPGYAAVYANLAALLRADGHEAAAEASLRHALALAPDSWVALQGLHALVLAQGRVEEAAALAKAIAARQALDPDYWIGRGREALLADQPQAAVRALERAREISIGHDELHRLLAVAYGRVGDGVRADAELRTLVEMGLAQEQIGLLRRKIQSFLR</sequence>
<accession>A0ABR9SCR9</accession>
<comment type="caution">
    <text evidence="2">The sequence shown here is derived from an EMBL/GenBank/DDBJ whole genome shotgun (WGS) entry which is preliminary data.</text>
</comment>
<evidence type="ECO:0008006" key="4">
    <source>
        <dbReference type="Google" id="ProtNLM"/>
    </source>
</evidence>
<dbReference type="Proteomes" id="UP000715965">
    <property type="component" value="Unassembled WGS sequence"/>
</dbReference>
<reference evidence="2 3" key="1">
    <citation type="submission" date="2020-10" db="EMBL/GenBank/DDBJ databases">
        <title>Draft genome of Ramlibacter aquaticus LMG 30558.</title>
        <authorList>
            <person name="Props R."/>
        </authorList>
    </citation>
    <scope>NUCLEOTIDE SEQUENCE [LARGE SCALE GENOMIC DNA]</scope>
    <source>
        <strain evidence="2 3">LMG 30558</strain>
    </source>
</reference>
<dbReference type="InterPro" id="IPR019734">
    <property type="entry name" value="TPR_rpt"/>
</dbReference>
<evidence type="ECO:0000313" key="3">
    <source>
        <dbReference type="Proteomes" id="UP000715965"/>
    </source>
</evidence>
<dbReference type="Gene3D" id="1.25.40.10">
    <property type="entry name" value="Tetratricopeptide repeat domain"/>
    <property type="match status" value="1"/>
</dbReference>
<feature type="signal peptide" evidence="1">
    <location>
        <begin position="1"/>
        <end position="22"/>
    </location>
</feature>
<name>A0ABR9SCR9_9BURK</name>
<evidence type="ECO:0000256" key="1">
    <source>
        <dbReference type="SAM" id="SignalP"/>
    </source>
</evidence>
<dbReference type="SMART" id="SM00028">
    <property type="entry name" value="TPR"/>
    <property type="match status" value="3"/>
</dbReference>
<keyword evidence="1" id="KW-0732">Signal</keyword>
<proteinExistence type="predicted"/>
<keyword evidence="3" id="KW-1185">Reference proteome</keyword>
<organism evidence="2 3">
    <name type="scientific">Ramlibacter aquaticus</name>
    <dbReference type="NCBI Taxonomy" id="2780094"/>
    <lineage>
        <taxon>Bacteria</taxon>
        <taxon>Pseudomonadati</taxon>
        <taxon>Pseudomonadota</taxon>
        <taxon>Betaproteobacteria</taxon>
        <taxon>Burkholderiales</taxon>
        <taxon>Comamonadaceae</taxon>
        <taxon>Ramlibacter</taxon>
    </lineage>
</organism>
<evidence type="ECO:0000313" key="2">
    <source>
        <dbReference type="EMBL" id="MBE7940152.1"/>
    </source>
</evidence>
<dbReference type="SUPFAM" id="SSF48452">
    <property type="entry name" value="TPR-like"/>
    <property type="match status" value="1"/>
</dbReference>
<gene>
    <name evidence="2" type="ORF">IM725_06175</name>
</gene>
<dbReference type="EMBL" id="JADDOJ010000017">
    <property type="protein sequence ID" value="MBE7940152.1"/>
    <property type="molecule type" value="Genomic_DNA"/>
</dbReference>
<dbReference type="InterPro" id="IPR011990">
    <property type="entry name" value="TPR-like_helical_dom_sf"/>
</dbReference>
<feature type="chain" id="PRO_5047366958" description="Tetratricopeptide repeat protein" evidence="1">
    <location>
        <begin position="23"/>
        <end position="389"/>
    </location>
</feature>
<protein>
    <recommendedName>
        <fullName evidence="4">Tetratricopeptide repeat protein</fullName>
    </recommendedName>
</protein>
<dbReference type="PROSITE" id="PS51257">
    <property type="entry name" value="PROKAR_LIPOPROTEIN"/>
    <property type="match status" value="1"/>
</dbReference>